<keyword evidence="1" id="KW-1133">Transmembrane helix</keyword>
<feature type="transmembrane region" description="Helical" evidence="1">
    <location>
        <begin position="18"/>
        <end position="41"/>
    </location>
</feature>
<keyword evidence="3" id="KW-1185">Reference proteome</keyword>
<name>A0AAV0XB26_9HEMI</name>
<evidence type="ECO:0008006" key="4">
    <source>
        <dbReference type="Google" id="ProtNLM"/>
    </source>
</evidence>
<accession>A0AAV0XB26</accession>
<dbReference type="AlphaFoldDB" id="A0AAV0XB26"/>
<sequence length="81" mass="8838">MVTGEGTWTKGPFVKKTFLSFVLRTAAAATVVAVAFMACCIQTTKTSAKRCAGPPPNVLRDFSNKALFLQQSHSCTRQLNW</sequence>
<dbReference type="EMBL" id="CARXXK010000004">
    <property type="protein sequence ID" value="CAI6365326.1"/>
    <property type="molecule type" value="Genomic_DNA"/>
</dbReference>
<comment type="caution">
    <text evidence="2">The sequence shown here is derived from an EMBL/GenBank/DDBJ whole genome shotgun (WGS) entry which is preliminary data.</text>
</comment>
<keyword evidence="1" id="KW-0812">Transmembrane</keyword>
<evidence type="ECO:0000256" key="1">
    <source>
        <dbReference type="SAM" id="Phobius"/>
    </source>
</evidence>
<evidence type="ECO:0000313" key="3">
    <source>
        <dbReference type="Proteomes" id="UP001160148"/>
    </source>
</evidence>
<reference evidence="2 3" key="1">
    <citation type="submission" date="2023-01" db="EMBL/GenBank/DDBJ databases">
        <authorList>
            <person name="Whitehead M."/>
        </authorList>
    </citation>
    <scope>NUCLEOTIDE SEQUENCE [LARGE SCALE GENOMIC DNA]</scope>
</reference>
<protein>
    <recommendedName>
        <fullName evidence="4">Transmembrane protein</fullName>
    </recommendedName>
</protein>
<proteinExistence type="predicted"/>
<keyword evidence="1" id="KW-0472">Membrane</keyword>
<evidence type="ECO:0000313" key="2">
    <source>
        <dbReference type="EMBL" id="CAI6365326.1"/>
    </source>
</evidence>
<organism evidence="2 3">
    <name type="scientific">Macrosiphum euphorbiae</name>
    <name type="common">potato aphid</name>
    <dbReference type="NCBI Taxonomy" id="13131"/>
    <lineage>
        <taxon>Eukaryota</taxon>
        <taxon>Metazoa</taxon>
        <taxon>Ecdysozoa</taxon>
        <taxon>Arthropoda</taxon>
        <taxon>Hexapoda</taxon>
        <taxon>Insecta</taxon>
        <taxon>Pterygota</taxon>
        <taxon>Neoptera</taxon>
        <taxon>Paraneoptera</taxon>
        <taxon>Hemiptera</taxon>
        <taxon>Sternorrhyncha</taxon>
        <taxon>Aphidomorpha</taxon>
        <taxon>Aphidoidea</taxon>
        <taxon>Aphididae</taxon>
        <taxon>Macrosiphini</taxon>
        <taxon>Macrosiphum</taxon>
    </lineage>
</organism>
<gene>
    <name evidence="2" type="ORF">MEUPH1_LOCUS20056</name>
</gene>
<dbReference type="Proteomes" id="UP001160148">
    <property type="component" value="Unassembled WGS sequence"/>
</dbReference>